<sequence>MMDLKLMALWIWFSYTTGRPRPLQTNNMETVEDSIGSMTKHIVETYFSQGLCVGVITNRGHLLRYILTATPTIVVVVSTVPQLADSEEFETFQEETKVFNNIIVKLLAQGCLSFVIQVNNPRQMPDLVIAKLVTKDQEVKENSTNKRTSPDADGTDQRDDTPYTCGSLSYPFGEIQKRDTNEESENLCHHWKEIEIVTHEFVGSNPGTEVRLDTWVSGKGFPESAVLYPNKMKNLQGKTVQVAALPNYPPYTINHTLATPPVYDGIELRFVKDFARQLNFTFRVVTDDVGWWGEVWPNGTGNGMWGNVAMDIAIMGFEHPIDTVEDLARSDMLWAATTEAWLFSIQRATEPNLIHITHNFQVMTNEELLAHAYAGDMAFAVERLLGGNYALHLYVNEKTVTNLQAMRDDLYSGYCVFNVRKGAPFLETLNILVFRLHAAGLLLNYEGQVVRALSQHMQLVLARNDQPTSDSGPVSLQAEHVQGPLFFLGIGLLTASLVFIMEVLNLIQCKVPLPQ</sequence>
<keyword evidence="2" id="KW-1003">Cell membrane</keyword>
<evidence type="ECO:0000313" key="12">
    <source>
        <dbReference type="Proteomes" id="UP000502823"/>
    </source>
</evidence>
<evidence type="ECO:0000256" key="4">
    <source>
        <dbReference type="ARBA" id="ARBA00022989"/>
    </source>
</evidence>
<gene>
    <name evidence="11" type="ORF">Cfor_05958</name>
</gene>
<dbReference type="AlphaFoldDB" id="A0A6L2PUY5"/>
<dbReference type="Proteomes" id="UP000502823">
    <property type="component" value="Unassembled WGS sequence"/>
</dbReference>
<reference evidence="12" key="1">
    <citation type="submission" date="2020-01" db="EMBL/GenBank/DDBJ databases">
        <title>Draft genome sequence of the Termite Coptotermes fromosanus.</title>
        <authorList>
            <person name="Itakura S."/>
            <person name="Yosikawa Y."/>
            <person name="Umezawa K."/>
        </authorList>
    </citation>
    <scope>NUCLEOTIDE SEQUENCE [LARGE SCALE GENOMIC DNA]</scope>
</reference>
<feature type="signal peptide" evidence="10">
    <location>
        <begin position="1"/>
        <end position="18"/>
    </location>
</feature>
<keyword evidence="7" id="KW-0325">Glycoprotein</keyword>
<feature type="compositionally biased region" description="Basic and acidic residues" evidence="8">
    <location>
        <begin position="139"/>
        <end position="161"/>
    </location>
</feature>
<evidence type="ECO:0000256" key="5">
    <source>
        <dbReference type="ARBA" id="ARBA00023136"/>
    </source>
</evidence>
<evidence type="ECO:0000313" key="11">
    <source>
        <dbReference type="EMBL" id="GFG36349.1"/>
    </source>
</evidence>
<name>A0A6L2PUY5_COPFO</name>
<comment type="subcellular location">
    <subcellularLocation>
        <location evidence="1">Cell membrane</location>
        <topology evidence="1">Multi-pass membrane protein</topology>
    </subcellularLocation>
</comment>
<evidence type="ECO:0000256" key="8">
    <source>
        <dbReference type="SAM" id="MobiDB-lite"/>
    </source>
</evidence>
<keyword evidence="10" id="KW-0732">Signal</keyword>
<dbReference type="GO" id="GO:0005886">
    <property type="term" value="C:plasma membrane"/>
    <property type="evidence" value="ECO:0007669"/>
    <property type="project" value="UniProtKB-SubCell"/>
</dbReference>
<feature type="chain" id="PRO_5026785520" description="Ionotropic glutamate receptor L-glutamate and glycine-binding domain-containing protein" evidence="10">
    <location>
        <begin position="19"/>
        <end position="515"/>
    </location>
</feature>
<protein>
    <recommendedName>
        <fullName evidence="13">Ionotropic glutamate receptor L-glutamate and glycine-binding domain-containing protein</fullName>
    </recommendedName>
</protein>
<feature type="region of interest" description="Disordered" evidence="8">
    <location>
        <begin position="139"/>
        <end position="162"/>
    </location>
</feature>
<keyword evidence="4 9" id="KW-1133">Transmembrane helix</keyword>
<keyword evidence="3 9" id="KW-0812">Transmembrane</keyword>
<evidence type="ECO:0000256" key="3">
    <source>
        <dbReference type="ARBA" id="ARBA00022692"/>
    </source>
</evidence>
<evidence type="ECO:0008006" key="13">
    <source>
        <dbReference type="Google" id="ProtNLM"/>
    </source>
</evidence>
<proteinExistence type="predicted"/>
<evidence type="ECO:0000256" key="7">
    <source>
        <dbReference type="ARBA" id="ARBA00023180"/>
    </source>
</evidence>
<feature type="transmembrane region" description="Helical" evidence="9">
    <location>
        <begin position="485"/>
        <end position="507"/>
    </location>
</feature>
<organism evidence="11 12">
    <name type="scientific">Coptotermes formosanus</name>
    <name type="common">Formosan subterranean termite</name>
    <dbReference type="NCBI Taxonomy" id="36987"/>
    <lineage>
        <taxon>Eukaryota</taxon>
        <taxon>Metazoa</taxon>
        <taxon>Ecdysozoa</taxon>
        <taxon>Arthropoda</taxon>
        <taxon>Hexapoda</taxon>
        <taxon>Insecta</taxon>
        <taxon>Pterygota</taxon>
        <taxon>Neoptera</taxon>
        <taxon>Polyneoptera</taxon>
        <taxon>Dictyoptera</taxon>
        <taxon>Blattodea</taxon>
        <taxon>Blattoidea</taxon>
        <taxon>Termitoidae</taxon>
        <taxon>Rhinotermitidae</taxon>
        <taxon>Coptotermes</taxon>
    </lineage>
</organism>
<comment type="caution">
    <text evidence="11">The sequence shown here is derived from an EMBL/GenBank/DDBJ whole genome shotgun (WGS) entry which is preliminary data.</text>
</comment>
<accession>A0A6L2PUY5</accession>
<dbReference type="SUPFAM" id="SSF53850">
    <property type="entry name" value="Periplasmic binding protein-like II"/>
    <property type="match status" value="1"/>
</dbReference>
<keyword evidence="6" id="KW-0675">Receptor</keyword>
<keyword evidence="5 9" id="KW-0472">Membrane</keyword>
<dbReference type="InterPro" id="IPR052192">
    <property type="entry name" value="Insect_Ionotropic_Sensory_Rcpt"/>
</dbReference>
<evidence type="ECO:0000256" key="10">
    <source>
        <dbReference type="SAM" id="SignalP"/>
    </source>
</evidence>
<evidence type="ECO:0000256" key="2">
    <source>
        <dbReference type="ARBA" id="ARBA00022475"/>
    </source>
</evidence>
<dbReference type="EMBL" id="BLKM01012412">
    <property type="protein sequence ID" value="GFG36349.1"/>
    <property type="molecule type" value="Genomic_DNA"/>
</dbReference>
<dbReference type="OrthoDB" id="8182981at2759"/>
<dbReference type="Gene3D" id="3.40.190.10">
    <property type="entry name" value="Periplasmic binding protein-like II"/>
    <property type="match status" value="1"/>
</dbReference>
<evidence type="ECO:0000256" key="6">
    <source>
        <dbReference type="ARBA" id="ARBA00023170"/>
    </source>
</evidence>
<dbReference type="InParanoid" id="A0A6L2PUY5"/>
<dbReference type="PANTHER" id="PTHR42643">
    <property type="entry name" value="IONOTROPIC RECEPTOR 20A-RELATED"/>
    <property type="match status" value="1"/>
</dbReference>
<keyword evidence="12" id="KW-1185">Reference proteome</keyword>
<evidence type="ECO:0000256" key="1">
    <source>
        <dbReference type="ARBA" id="ARBA00004651"/>
    </source>
</evidence>
<evidence type="ECO:0000256" key="9">
    <source>
        <dbReference type="SAM" id="Phobius"/>
    </source>
</evidence>
<dbReference type="PANTHER" id="PTHR42643:SF40">
    <property type="entry name" value="IONOTROPIC RECEPTOR 41A-RELATED"/>
    <property type="match status" value="1"/>
</dbReference>